<comment type="caution">
    <text evidence="1">The sequence shown here is derived from an EMBL/GenBank/DDBJ whole genome shotgun (WGS) entry which is preliminary data.</text>
</comment>
<gene>
    <name evidence="1" type="ORF">GT037_008257</name>
</gene>
<name>A0A8H7AY21_9PLEO</name>
<dbReference type="Proteomes" id="UP000596902">
    <property type="component" value="Unassembled WGS sequence"/>
</dbReference>
<accession>A0A8H7AY21</accession>
<organism evidence="1 2">
    <name type="scientific">Alternaria burnsii</name>
    <dbReference type="NCBI Taxonomy" id="1187904"/>
    <lineage>
        <taxon>Eukaryota</taxon>
        <taxon>Fungi</taxon>
        <taxon>Dikarya</taxon>
        <taxon>Ascomycota</taxon>
        <taxon>Pezizomycotina</taxon>
        <taxon>Dothideomycetes</taxon>
        <taxon>Pleosporomycetidae</taxon>
        <taxon>Pleosporales</taxon>
        <taxon>Pleosporineae</taxon>
        <taxon>Pleosporaceae</taxon>
        <taxon>Alternaria</taxon>
        <taxon>Alternaria sect. Alternaria</taxon>
    </lineage>
</organism>
<evidence type="ECO:0000313" key="2">
    <source>
        <dbReference type="Proteomes" id="UP000596902"/>
    </source>
</evidence>
<sequence>MGSYVWRGIQPHDAPGSLHLPGGTAILQPSTLQLDPRGSSDLVLLNGGTVLSAKDEENDESSAWCLAVNSSAGQARSFWC</sequence>
<dbReference type="EMBL" id="JAAABM010000012">
    <property type="protein sequence ID" value="KAF7673642.1"/>
    <property type="molecule type" value="Genomic_DNA"/>
</dbReference>
<reference evidence="1" key="1">
    <citation type="submission" date="2020-01" db="EMBL/GenBank/DDBJ databases">
        <authorList>
            <person name="Feng Z.H.Z."/>
        </authorList>
    </citation>
    <scope>NUCLEOTIDE SEQUENCE</scope>
    <source>
        <strain evidence="1">CBS107.38</strain>
    </source>
</reference>
<dbReference type="RefSeq" id="XP_038783969.1">
    <property type="nucleotide sequence ID" value="XM_038933304.1"/>
</dbReference>
<dbReference type="GeneID" id="62206482"/>
<dbReference type="AlphaFoldDB" id="A0A8H7AY21"/>
<proteinExistence type="predicted"/>
<protein>
    <submittedName>
        <fullName evidence="1">Uncharacterized protein</fullName>
    </submittedName>
</protein>
<keyword evidence="2" id="KW-1185">Reference proteome</keyword>
<reference evidence="1" key="2">
    <citation type="submission" date="2020-08" db="EMBL/GenBank/DDBJ databases">
        <title>Draft Genome Sequence of Cumin Blight Pathogen Alternaria burnsii.</title>
        <authorList>
            <person name="Feng Z."/>
        </authorList>
    </citation>
    <scope>NUCLEOTIDE SEQUENCE</scope>
    <source>
        <strain evidence="1">CBS107.38</strain>
    </source>
</reference>
<evidence type="ECO:0000313" key="1">
    <source>
        <dbReference type="EMBL" id="KAF7673642.1"/>
    </source>
</evidence>